<dbReference type="GO" id="GO:0016746">
    <property type="term" value="F:acyltransferase activity"/>
    <property type="evidence" value="ECO:0007669"/>
    <property type="project" value="UniProtKB-KW"/>
</dbReference>
<evidence type="ECO:0000256" key="2">
    <source>
        <dbReference type="ARBA" id="ARBA00022516"/>
    </source>
</evidence>
<keyword evidence="2" id="KW-0444">Lipid biosynthesis</keyword>
<evidence type="ECO:0000256" key="1">
    <source>
        <dbReference type="ARBA" id="ARBA00005189"/>
    </source>
</evidence>
<dbReference type="GO" id="GO:0006629">
    <property type="term" value="P:lipid metabolic process"/>
    <property type="evidence" value="ECO:0007669"/>
    <property type="project" value="UniProtKB-KW"/>
</dbReference>
<dbReference type="PANTHER" id="PTHR37323:SF1">
    <property type="entry name" value="L-ORNITHINE N(ALPHA)-ACYLTRANSFERASE"/>
    <property type="match status" value="1"/>
</dbReference>
<evidence type="ECO:0000256" key="3">
    <source>
        <dbReference type="ARBA" id="ARBA00022679"/>
    </source>
</evidence>
<dbReference type="PANTHER" id="PTHR37323">
    <property type="entry name" value="GCN5-RELATED N-ACETYLTRANSFERASE"/>
    <property type="match status" value="1"/>
</dbReference>
<dbReference type="InterPro" id="IPR016181">
    <property type="entry name" value="Acyl_CoA_acyltransferase"/>
</dbReference>
<proteinExistence type="predicted"/>
<evidence type="ECO:0008006" key="7">
    <source>
        <dbReference type="Google" id="ProtNLM"/>
    </source>
</evidence>
<keyword evidence="4" id="KW-0443">Lipid metabolism</keyword>
<sequence>MEQDNKGEGLFTKKIIMEPVIQPVDRKLINEELNSDKFIRNTRKGDNKIFEVTAHNSPHTMREIARLREISFRLAGGGTGKAMDMDEFDTDSKNAYKQLIVWDPKDQEILGGYRYIQCSGLAPHHMATSELFNFSEEFIKDYLPFTIELGRSFIQPNYQSTNIRRKGLYALDNLWDGLGALMLRYPHIKYFFGKVTMYSSYNERARNTLLYFLNQYFRDEQNLVVPVSPLEYDNQNPYFEELFCHTDYKEAYKALSKEVRGLGENIPPLINSYMNLSPTMKVFGTAINESFGGVEETGIMINIPEIYPEKIERYLTPLRRLALKFQPKWWRVKL</sequence>
<keyword evidence="3" id="KW-0808">Transferase</keyword>
<comment type="caution">
    <text evidence="6">The sequence shown here is derived from an EMBL/GenBank/DDBJ whole genome shotgun (WGS) entry which is preliminary data.</text>
</comment>
<dbReference type="SUPFAM" id="SSF55729">
    <property type="entry name" value="Acyl-CoA N-acyltransferases (Nat)"/>
    <property type="match status" value="1"/>
</dbReference>
<protein>
    <recommendedName>
        <fullName evidence="7">Hemolysin</fullName>
    </recommendedName>
</protein>
<dbReference type="Gene3D" id="3.40.630.30">
    <property type="match status" value="1"/>
</dbReference>
<dbReference type="Pfam" id="PF13444">
    <property type="entry name" value="Acetyltransf_5"/>
    <property type="match status" value="1"/>
</dbReference>
<dbReference type="EMBL" id="VSSQ01024836">
    <property type="protein sequence ID" value="MPM72589.1"/>
    <property type="molecule type" value="Genomic_DNA"/>
</dbReference>
<gene>
    <name evidence="6" type="ORF">SDC9_119565</name>
</gene>
<dbReference type="InterPro" id="IPR052351">
    <property type="entry name" value="Ornithine_N-alpha-AT"/>
</dbReference>
<accession>A0A645C4N1</accession>
<dbReference type="AlphaFoldDB" id="A0A645C4N1"/>
<evidence type="ECO:0000256" key="4">
    <source>
        <dbReference type="ARBA" id="ARBA00023098"/>
    </source>
</evidence>
<comment type="pathway">
    <text evidence="1">Lipid metabolism.</text>
</comment>
<keyword evidence="5" id="KW-0012">Acyltransferase</keyword>
<reference evidence="6" key="1">
    <citation type="submission" date="2019-08" db="EMBL/GenBank/DDBJ databases">
        <authorList>
            <person name="Kucharzyk K."/>
            <person name="Murdoch R.W."/>
            <person name="Higgins S."/>
            <person name="Loffler F."/>
        </authorList>
    </citation>
    <scope>NUCLEOTIDE SEQUENCE</scope>
</reference>
<evidence type="ECO:0000313" key="6">
    <source>
        <dbReference type="EMBL" id="MPM72589.1"/>
    </source>
</evidence>
<evidence type="ECO:0000256" key="5">
    <source>
        <dbReference type="ARBA" id="ARBA00023315"/>
    </source>
</evidence>
<name>A0A645C4N1_9ZZZZ</name>
<organism evidence="6">
    <name type="scientific">bioreactor metagenome</name>
    <dbReference type="NCBI Taxonomy" id="1076179"/>
    <lineage>
        <taxon>unclassified sequences</taxon>
        <taxon>metagenomes</taxon>
        <taxon>ecological metagenomes</taxon>
    </lineage>
</organism>